<dbReference type="GO" id="GO:0046854">
    <property type="term" value="P:phosphatidylinositol phosphate biosynthetic process"/>
    <property type="evidence" value="ECO:0007669"/>
    <property type="project" value="UniProtKB-UniRule"/>
</dbReference>
<evidence type="ECO:0000256" key="1">
    <source>
        <dbReference type="ARBA" id="ARBA00022679"/>
    </source>
</evidence>
<feature type="compositionally biased region" description="Low complexity" evidence="6">
    <location>
        <begin position="24"/>
        <end position="39"/>
    </location>
</feature>
<dbReference type="GO" id="GO:0005765">
    <property type="term" value="C:lysosomal membrane"/>
    <property type="evidence" value="ECO:0007669"/>
    <property type="project" value="TreeGrafter"/>
</dbReference>
<dbReference type="EMBL" id="BTSX01000006">
    <property type="protein sequence ID" value="GMT05900.1"/>
    <property type="molecule type" value="Genomic_DNA"/>
</dbReference>
<keyword evidence="1 5" id="KW-0808">Transferase</keyword>
<dbReference type="GO" id="GO:0007030">
    <property type="term" value="P:Golgi organization"/>
    <property type="evidence" value="ECO:0007669"/>
    <property type="project" value="TreeGrafter"/>
</dbReference>
<dbReference type="GO" id="GO:0004430">
    <property type="term" value="F:1-phosphatidylinositol 4-kinase activity"/>
    <property type="evidence" value="ECO:0007669"/>
    <property type="project" value="UniProtKB-UniRule"/>
</dbReference>
<evidence type="ECO:0000256" key="6">
    <source>
        <dbReference type="SAM" id="MobiDB-lite"/>
    </source>
</evidence>
<dbReference type="GO" id="GO:0005886">
    <property type="term" value="C:plasma membrane"/>
    <property type="evidence" value="ECO:0007669"/>
    <property type="project" value="TreeGrafter"/>
</dbReference>
<dbReference type="GO" id="GO:0005768">
    <property type="term" value="C:endosome"/>
    <property type="evidence" value="ECO:0007669"/>
    <property type="project" value="TreeGrafter"/>
</dbReference>
<comment type="similarity">
    <text evidence="5">Belongs to the PI3/PI4-kinase family. Type II PI4K subfamily.</text>
</comment>
<feature type="region of interest" description="Disordered" evidence="6">
    <location>
        <begin position="19"/>
        <end position="92"/>
    </location>
</feature>
<evidence type="ECO:0000256" key="3">
    <source>
        <dbReference type="ARBA" id="ARBA00022777"/>
    </source>
</evidence>
<evidence type="ECO:0000256" key="5">
    <source>
        <dbReference type="RuleBase" id="RU367084"/>
    </source>
</evidence>
<dbReference type="PANTHER" id="PTHR12865">
    <property type="entry name" value="PHOSPHATIDYLINOSITOL 4-KINASE TYPE-II"/>
    <property type="match status" value="1"/>
</dbReference>
<comment type="subcellular location">
    <subcellularLocation>
        <location evidence="5">Membrane</location>
        <topology evidence="5">Peripheral membrane protein</topology>
    </subcellularLocation>
</comment>
<organism evidence="7 8">
    <name type="scientific">Pristionchus entomophagus</name>
    <dbReference type="NCBI Taxonomy" id="358040"/>
    <lineage>
        <taxon>Eukaryota</taxon>
        <taxon>Metazoa</taxon>
        <taxon>Ecdysozoa</taxon>
        <taxon>Nematoda</taxon>
        <taxon>Chromadorea</taxon>
        <taxon>Rhabditida</taxon>
        <taxon>Rhabditina</taxon>
        <taxon>Diplogasteromorpha</taxon>
        <taxon>Diplogasteroidea</taxon>
        <taxon>Neodiplogasteridae</taxon>
        <taxon>Pristionchus</taxon>
    </lineage>
</organism>
<dbReference type="PANTHER" id="PTHR12865:SF1">
    <property type="entry name" value="PHOSPHATIDYLINOSITOL 4-KINASE TYPE 2"/>
    <property type="match status" value="1"/>
</dbReference>
<name>A0AAV5UFT9_9BILA</name>
<dbReference type="Proteomes" id="UP001432027">
    <property type="component" value="Unassembled WGS sequence"/>
</dbReference>
<dbReference type="AlphaFoldDB" id="A0AAV5UFT9"/>
<feature type="non-terminal residue" evidence="7">
    <location>
        <position position="210"/>
    </location>
</feature>
<evidence type="ECO:0000313" key="8">
    <source>
        <dbReference type="Proteomes" id="UP001432027"/>
    </source>
</evidence>
<dbReference type="GO" id="GO:0005802">
    <property type="term" value="C:trans-Golgi network"/>
    <property type="evidence" value="ECO:0007669"/>
    <property type="project" value="TreeGrafter"/>
</dbReference>
<keyword evidence="8" id="KW-1185">Reference proteome</keyword>
<keyword evidence="3 5" id="KW-0418">Kinase</keyword>
<evidence type="ECO:0000313" key="7">
    <source>
        <dbReference type="EMBL" id="GMT05900.1"/>
    </source>
</evidence>
<comment type="catalytic activity">
    <reaction evidence="5">
        <text>a 1,2-diacyl-sn-glycero-3-phospho-(1D-myo-inositol) + ATP = a 1,2-diacyl-sn-glycero-3-phospho-(1D-myo-inositol 4-phosphate) + ADP + H(+)</text>
        <dbReference type="Rhea" id="RHEA:19877"/>
        <dbReference type="ChEBI" id="CHEBI:15378"/>
        <dbReference type="ChEBI" id="CHEBI:30616"/>
        <dbReference type="ChEBI" id="CHEBI:57880"/>
        <dbReference type="ChEBI" id="CHEBI:58178"/>
        <dbReference type="ChEBI" id="CHEBI:456216"/>
        <dbReference type="EC" id="2.7.1.67"/>
    </reaction>
</comment>
<comment type="caution">
    <text evidence="7">The sequence shown here is derived from an EMBL/GenBank/DDBJ whole genome shotgun (WGS) entry which is preliminary data.</text>
</comment>
<dbReference type="GO" id="GO:0007032">
    <property type="term" value="P:endosome organization"/>
    <property type="evidence" value="ECO:0007669"/>
    <property type="project" value="TreeGrafter"/>
</dbReference>
<keyword evidence="2 5" id="KW-0547">Nucleotide-binding</keyword>
<feature type="non-terminal residue" evidence="7">
    <location>
        <position position="1"/>
    </location>
</feature>
<reference evidence="7" key="1">
    <citation type="submission" date="2023-10" db="EMBL/GenBank/DDBJ databases">
        <title>Genome assembly of Pristionchus species.</title>
        <authorList>
            <person name="Yoshida K."/>
            <person name="Sommer R.J."/>
        </authorList>
    </citation>
    <scope>NUCLEOTIDE SEQUENCE</scope>
    <source>
        <strain evidence="7">RS0144</strain>
    </source>
</reference>
<evidence type="ECO:0000256" key="2">
    <source>
        <dbReference type="ARBA" id="ARBA00022741"/>
    </source>
</evidence>
<protein>
    <recommendedName>
        <fullName evidence="5">Phosphatidylinositol 4-kinase type 2</fullName>
        <ecNumber evidence="5">2.7.1.67</ecNumber>
    </recommendedName>
</protein>
<sequence length="210" mass="22955">LPFQVPPIVRSILSVHRPPHVIMQSGSGSQRPESSSGPGTAVQMPRASVTSYESDTDTDFGDEQSGLLGKTKKGKGNLEKTPLLHRPMGGATHEPGMDAFARRLERGSELLSGTEDEAIVTEEYGSMGSTHFQEVVSEAIKAINCGVFPERIAQGSSGSYFVKNRQGKIVGVFKPKNEEPYGHLNPKWLKWFHKVFLPCCFGRSCLIPNQ</sequence>
<dbReference type="EC" id="2.7.1.67" evidence="5"/>
<gene>
    <name evidence="7" type="ORF">PENTCL1PPCAC_28074</name>
</gene>
<dbReference type="GO" id="GO:0005524">
    <property type="term" value="F:ATP binding"/>
    <property type="evidence" value="ECO:0007669"/>
    <property type="project" value="UniProtKB-UniRule"/>
</dbReference>
<dbReference type="InterPro" id="IPR039756">
    <property type="entry name" value="Lsb6/PI4K2"/>
</dbReference>
<keyword evidence="4 5" id="KW-0067">ATP-binding</keyword>
<proteinExistence type="inferred from homology"/>
<evidence type="ECO:0000256" key="4">
    <source>
        <dbReference type="ARBA" id="ARBA00022840"/>
    </source>
</evidence>
<keyword evidence="5" id="KW-0472">Membrane</keyword>
<accession>A0AAV5UFT9</accession>